<dbReference type="InterPro" id="IPR014710">
    <property type="entry name" value="RmlC-like_jellyroll"/>
</dbReference>
<evidence type="ECO:0000313" key="2">
    <source>
        <dbReference type="Proteomes" id="UP000193077"/>
    </source>
</evidence>
<keyword evidence="2" id="KW-1185">Reference proteome</keyword>
<dbReference type="InterPro" id="IPR011051">
    <property type="entry name" value="RmlC_Cupin_sf"/>
</dbReference>
<organism evidence="1 2">
    <name type="scientific">Falsiruegeria litorea R37</name>
    <dbReference type="NCBI Taxonomy" id="1200284"/>
    <lineage>
        <taxon>Bacteria</taxon>
        <taxon>Pseudomonadati</taxon>
        <taxon>Pseudomonadota</taxon>
        <taxon>Alphaproteobacteria</taxon>
        <taxon>Rhodobacterales</taxon>
        <taxon>Roseobacteraceae</taxon>
        <taxon>Falsiruegeria</taxon>
    </lineage>
</organism>
<dbReference type="Proteomes" id="UP000193077">
    <property type="component" value="Unassembled WGS sequence"/>
</dbReference>
<dbReference type="EMBL" id="FWFO01000002">
    <property type="protein sequence ID" value="SLN57664.1"/>
    <property type="molecule type" value="Genomic_DNA"/>
</dbReference>
<sequence>MPTPWKNGGGLTREIASHSNIDDIHWRLSIADVDRDGPFSCFPGLSRILTVIEGNGMTLHTDDATLSAQPHQPLAFAGDLPVTGRLIDGPVRNFNLIFDPQHVRPSVRLHQGPQTLNLAPADHAVHCLNGTVDLNGTTLNPGDTALITSGDIYMPDKTEIICVTL</sequence>
<dbReference type="Gene3D" id="2.60.120.10">
    <property type="entry name" value="Jelly Rolls"/>
    <property type="match status" value="1"/>
</dbReference>
<dbReference type="AlphaFoldDB" id="A0A1Y5TD37"/>
<evidence type="ECO:0008006" key="3">
    <source>
        <dbReference type="Google" id="ProtNLM"/>
    </source>
</evidence>
<accession>A0A1Y5TD37</accession>
<gene>
    <name evidence="1" type="ORF">TRL7639_03148</name>
</gene>
<dbReference type="InterPro" id="IPR010282">
    <property type="entry name" value="Uncharacterised_HutD/Ves"/>
</dbReference>
<dbReference type="Pfam" id="PF05962">
    <property type="entry name" value="HutD"/>
    <property type="match status" value="1"/>
</dbReference>
<dbReference type="SUPFAM" id="SSF51182">
    <property type="entry name" value="RmlC-like cupins"/>
    <property type="match status" value="1"/>
</dbReference>
<evidence type="ECO:0000313" key="1">
    <source>
        <dbReference type="EMBL" id="SLN57664.1"/>
    </source>
</evidence>
<reference evidence="1 2" key="1">
    <citation type="submission" date="2017-03" db="EMBL/GenBank/DDBJ databases">
        <authorList>
            <person name="Afonso C.L."/>
            <person name="Miller P.J."/>
            <person name="Scott M.A."/>
            <person name="Spackman E."/>
            <person name="Goraichik I."/>
            <person name="Dimitrov K.M."/>
            <person name="Suarez D.L."/>
            <person name="Swayne D.E."/>
        </authorList>
    </citation>
    <scope>NUCLEOTIDE SEQUENCE [LARGE SCALE GENOMIC DNA]</scope>
    <source>
        <strain evidence="1 2">CECT 7639</strain>
    </source>
</reference>
<dbReference type="PANTHER" id="PTHR37943">
    <property type="entry name" value="PROTEIN VES"/>
    <property type="match status" value="1"/>
</dbReference>
<name>A0A1Y5TD37_9RHOB</name>
<dbReference type="PANTHER" id="PTHR37943:SF1">
    <property type="entry name" value="PROTEIN VES"/>
    <property type="match status" value="1"/>
</dbReference>
<protein>
    <recommendedName>
        <fullName evidence="3">Protein Ves</fullName>
    </recommendedName>
</protein>
<proteinExistence type="predicted"/>
<dbReference type="CDD" id="cd20293">
    <property type="entry name" value="cupin_HutD_N"/>
    <property type="match status" value="1"/>
</dbReference>